<sequence>MILKGKNMMLEPSAIVLYVDNLLTSSAFYQDLLGIKPEEASPTFHSFKLANGMGLGLKAKHSVEPPAHENGSGELAFTLDNNRGVDELFVEWQRKEISMAQSPTLVPFGYTFLALDPDGNRLRVVSLKKA</sequence>
<organism evidence="2 3">
    <name type="scientific">Legionella clemsonensis</name>
    <dbReference type="NCBI Taxonomy" id="1867846"/>
    <lineage>
        <taxon>Bacteria</taxon>
        <taxon>Pseudomonadati</taxon>
        <taxon>Pseudomonadota</taxon>
        <taxon>Gammaproteobacteria</taxon>
        <taxon>Legionellales</taxon>
        <taxon>Legionellaceae</taxon>
        <taxon>Legionella</taxon>
    </lineage>
</organism>
<name>A0A222P6N5_9GAMM</name>
<dbReference type="Gene3D" id="3.30.720.110">
    <property type="match status" value="1"/>
</dbReference>
<dbReference type="InterPro" id="IPR026275">
    <property type="entry name" value="Glyoxalase/dOase/EhpR"/>
</dbReference>
<proteinExistence type="predicted"/>
<dbReference type="AlphaFoldDB" id="A0A222P6N5"/>
<dbReference type="Pfam" id="PF00903">
    <property type="entry name" value="Glyoxalase"/>
    <property type="match status" value="1"/>
</dbReference>
<evidence type="ECO:0000313" key="2">
    <source>
        <dbReference type="EMBL" id="ASQ47457.1"/>
    </source>
</evidence>
<dbReference type="Gene3D" id="3.30.720.120">
    <property type="match status" value="1"/>
</dbReference>
<dbReference type="EMBL" id="CP016397">
    <property type="protein sequence ID" value="ASQ47457.1"/>
    <property type="molecule type" value="Genomic_DNA"/>
</dbReference>
<evidence type="ECO:0000259" key="1">
    <source>
        <dbReference type="Pfam" id="PF00903"/>
    </source>
</evidence>
<evidence type="ECO:0000313" key="3">
    <source>
        <dbReference type="Proteomes" id="UP000201728"/>
    </source>
</evidence>
<reference evidence="3" key="1">
    <citation type="submission" date="2016-07" db="EMBL/GenBank/DDBJ databases">
        <authorList>
            <person name="Florea S."/>
            <person name="Webb J.S."/>
            <person name="Jaromczyk J."/>
            <person name="Schardl C.L."/>
        </authorList>
    </citation>
    <scope>NUCLEOTIDE SEQUENCE [LARGE SCALE GENOMIC DNA]</scope>
    <source>
        <strain evidence="3">CDC-D5610</strain>
    </source>
</reference>
<keyword evidence="3" id="KW-1185">Reference proteome</keyword>
<dbReference type="PIRSF" id="PIRSF039020">
    <property type="entry name" value="EhpR"/>
    <property type="match status" value="1"/>
</dbReference>
<protein>
    <submittedName>
        <fullName evidence="2">Glyoxalase-like domain protein</fullName>
    </submittedName>
</protein>
<dbReference type="InterPro" id="IPR004360">
    <property type="entry name" value="Glyas_Fos-R_dOase_dom"/>
</dbReference>
<dbReference type="KEGG" id="lcd:clem_14660"/>
<feature type="domain" description="Glyoxalase/fosfomycin resistance/dioxygenase" evidence="1">
    <location>
        <begin position="15"/>
        <end position="123"/>
    </location>
</feature>
<accession>A0A222P6N5</accession>
<gene>
    <name evidence="2" type="ORF">clem_14660</name>
</gene>
<dbReference type="InterPro" id="IPR029068">
    <property type="entry name" value="Glyas_Bleomycin-R_OHBP_Dase"/>
</dbReference>
<dbReference type="SUPFAM" id="SSF54593">
    <property type="entry name" value="Glyoxalase/Bleomycin resistance protein/Dihydroxybiphenyl dioxygenase"/>
    <property type="match status" value="1"/>
</dbReference>
<dbReference type="Proteomes" id="UP000201728">
    <property type="component" value="Chromosome"/>
</dbReference>